<name>A0ABV8IIF4_9ACTN</name>
<evidence type="ECO:0000313" key="2">
    <source>
        <dbReference type="EMBL" id="MFC4062787.1"/>
    </source>
</evidence>
<dbReference type="Proteomes" id="UP001595850">
    <property type="component" value="Unassembled WGS sequence"/>
</dbReference>
<dbReference type="EMBL" id="JBHSBM010000060">
    <property type="protein sequence ID" value="MFC4062787.1"/>
    <property type="molecule type" value="Genomic_DNA"/>
</dbReference>
<evidence type="ECO:0000256" key="1">
    <source>
        <dbReference type="SAM" id="MobiDB-lite"/>
    </source>
</evidence>
<protein>
    <submittedName>
        <fullName evidence="2">Uncharacterized protein</fullName>
    </submittedName>
</protein>
<evidence type="ECO:0000313" key="3">
    <source>
        <dbReference type="Proteomes" id="UP001595850"/>
    </source>
</evidence>
<reference evidence="3" key="1">
    <citation type="journal article" date="2019" name="Int. J. Syst. Evol. Microbiol.">
        <title>The Global Catalogue of Microorganisms (GCM) 10K type strain sequencing project: providing services to taxonomists for standard genome sequencing and annotation.</title>
        <authorList>
            <consortium name="The Broad Institute Genomics Platform"/>
            <consortium name="The Broad Institute Genome Sequencing Center for Infectious Disease"/>
            <person name="Wu L."/>
            <person name="Ma J."/>
        </authorList>
    </citation>
    <scope>NUCLEOTIDE SEQUENCE [LARGE SCALE GENOMIC DNA]</scope>
    <source>
        <strain evidence="3">TBRC 4489</strain>
    </source>
</reference>
<proteinExistence type="predicted"/>
<organism evidence="2 3">
    <name type="scientific">Planomonospora corallina</name>
    <dbReference type="NCBI Taxonomy" id="1806052"/>
    <lineage>
        <taxon>Bacteria</taxon>
        <taxon>Bacillati</taxon>
        <taxon>Actinomycetota</taxon>
        <taxon>Actinomycetes</taxon>
        <taxon>Streptosporangiales</taxon>
        <taxon>Streptosporangiaceae</taxon>
        <taxon>Planomonospora</taxon>
    </lineage>
</organism>
<accession>A0ABV8IIF4</accession>
<gene>
    <name evidence="2" type="ORF">ACFOWE_31235</name>
</gene>
<dbReference type="RefSeq" id="WP_377294219.1">
    <property type="nucleotide sequence ID" value="NZ_JBHSBM010000060.1"/>
</dbReference>
<feature type="region of interest" description="Disordered" evidence="1">
    <location>
        <begin position="1"/>
        <end position="27"/>
    </location>
</feature>
<comment type="caution">
    <text evidence="2">The sequence shown here is derived from an EMBL/GenBank/DDBJ whole genome shotgun (WGS) entry which is preliminary data.</text>
</comment>
<keyword evidence="3" id="KW-1185">Reference proteome</keyword>
<sequence>MTASASRSDRARRAARARWNNDPGRATAVTPVRARAASPAEMPYWLKRVDPDGRLPHDERVRRAVNARTDYYAHILQRARAAQHEQGARHEQA</sequence>